<dbReference type="GO" id="GO:0004630">
    <property type="term" value="F:phospholipase D activity"/>
    <property type="evidence" value="ECO:0007669"/>
    <property type="project" value="UniProtKB-UniRule"/>
</dbReference>
<evidence type="ECO:0000256" key="3">
    <source>
        <dbReference type="ARBA" id="ARBA00022737"/>
    </source>
</evidence>
<keyword evidence="6" id="KW-0443">Lipid metabolism</keyword>
<feature type="region of interest" description="Disordered" evidence="8">
    <location>
        <begin position="144"/>
        <end position="170"/>
    </location>
</feature>
<dbReference type="PROSITE" id="PS50035">
    <property type="entry name" value="PLD"/>
    <property type="match status" value="2"/>
</dbReference>
<feature type="domain" description="PLD phosphodiesterase" evidence="9">
    <location>
        <begin position="923"/>
        <end position="950"/>
    </location>
</feature>
<evidence type="ECO:0000259" key="9">
    <source>
        <dbReference type="PROSITE" id="PS50035"/>
    </source>
</evidence>
<dbReference type="GO" id="GO:0060627">
    <property type="term" value="P:regulation of vesicle-mediated transport"/>
    <property type="evidence" value="ECO:0007669"/>
    <property type="project" value="TreeGrafter"/>
</dbReference>
<dbReference type="PIRSF" id="PIRSF009376">
    <property type="entry name" value="Phospholipase_D_euk"/>
    <property type="match status" value="1"/>
</dbReference>
<dbReference type="PANTHER" id="PTHR18896:SF76">
    <property type="entry name" value="PHOSPHOLIPASE"/>
    <property type="match status" value="1"/>
</dbReference>
<reference evidence="11 12" key="1">
    <citation type="submission" date="2015-07" db="EMBL/GenBank/DDBJ databases">
        <title>The genome of Habropoda laboriosa.</title>
        <authorList>
            <person name="Pan H."/>
            <person name="Kapheim K."/>
        </authorList>
    </citation>
    <scope>NUCLEOTIDE SEQUENCE [LARGE SCALE GENOMIC DNA]</scope>
    <source>
        <strain evidence="11">0110345459</strain>
    </source>
</reference>
<evidence type="ECO:0000256" key="6">
    <source>
        <dbReference type="ARBA" id="ARBA00023098"/>
    </source>
</evidence>
<dbReference type="Gene3D" id="3.30.870.10">
    <property type="entry name" value="Endonuclease Chain A"/>
    <property type="match status" value="3"/>
</dbReference>
<dbReference type="SMART" id="SM00155">
    <property type="entry name" value="PLDc"/>
    <property type="match status" value="2"/>
</dbReference>
<keyword evidence="4 7" id="KW-0378">Hydrolase</keyword>
<dbReference type="CDD" id="cd09138">
    <property type="entry name" value="PLDc_vPLD1_2_yPLD_like_1"/>
    <property type="match status" value="1"/>
</dbReference>
<dbReference type="SUPFAM" id="SSF56024">
    <property type="entry name" value="Phospholipase D/nuclease"/>
    <property type="match status" value="2"/>
</dbReference>
<dbReference type="SMART" id="SM00312">
    <property type="entry name" value="PX"/>
    <property type="match status" value="1"/>
</dbReference>
<evidence type="ECO:0000256" key="5">
    <source>
        <dbReference type="ARBA" id="ARBA00022963"/>
    </source>
</evidence>
<evidence type="ECO:0000313" key="11">
    <source>
        <dbReference type="EMBL" id="KOC70260.1"/>
    </source>
</evidence>
<dbReference type="STRING" id="597456.A0A0L7RHA9"/>
<accession>A0A0L7RHA9</accession>
<feature type="domain" description="PLD phosphodiesterase" evidence="9">
    <location>
        <begin position="459"/>
        <end position="486"/>
    </location>
</feature>
<keyword evidence="12" id="KW-1185">Reference proteome</keyword>
<dbReference type="InterPro" id="IPR001736">
    <property type="entry name" value="PLipase_D/transphosphatidylase"/>
</dbReference>
<evidence type="ECO:0000256" key="4">
    <source>
        <dbReference type="ARBA" id="ARBA00022801"/>
    </source>
</evidence>
<dbReference type="FunFam" id="3.30.870.10:FF:000011">
    <property type="entry name" value="Phospholipase"/>
    <property type="match status" value="1"/>
</dbReference>
<dbReference type="Pfam" id="PF00787">
    <property type="entry name" value="PX"/>
    <property type="match status" value="1"/>
</dbReference>
<proteinExistence type="inferred from homology"/>
<dbReference type="Gene3D" id="3.30.1520.10">
    <property type="entry name" value="Phox-like domain"/>
    <property type="match status" value="1"/>
</dbReference>
<dbReference type="InterPro" id="IPR015679">
    <property type="entry name" value="PLipase_D_fam"/>
</dbReference>
<dbReference type="SUPFAM" id="SSF64268">
    <property type="entry name" value="PX domain"/>
    <property type="match status" value="1"/>
</dbReference>
<dbReference type="InterPro" id="IPR025202">
    <property type="entry name" value="PLD-like_dom"/>
</dbReference>
<dbReference type="InterPro" id="IPR001683">
    <property type="entry name" value="PX_dom"/>
</dbReference>
<dbReference type="PROSITE" id="PS50195">
    <property type="entry name" value="PX"/>
    <property type="match status" value="1"/>
</dbReference>
<keyword evidence="5 7" id="KW-0442">Lipid degradation</keyword>
<dbReference type="CDD" id="cd01254">
    <property type="entry name" value="PH_PLD"/>
    <property type="match status" value="1"/>
</dbReference>
<keyword evidence="3" id="KW-0677">Repeat</keyword>
<comment type="catalytic activity">
    <reaction evidence="1 7">
        <text>a 1,2-diacyl-sn-glycero-3-phosphocholine + H2O = a 1,2-diacyl-sn-glycero-3-phosphate + choline + H(+)</text>
        <dbReference type="Rhea" id="RHEA:14445"/>
        <dbReference type="ChEBI" id="CHEBI:15354"/>
        <dbReference type="ChEBI" id="CHEBI:15377"/>
        <dbReference type="ChEBI" id="CHEBI:15378"/>
        <dbReference type="ChEBI" id="CHEBI:57643"/>
        <dbReference type="ChEBI" id="CHEBI:58608"/>
        <dbReference type="EC" id="3.1.4.4"/>
    </reaction>
</comment>
<evidence type="ECO:0000259" key="10">
    <source>
        <dbReference type="PROSITE" id="PS50195"/>
    </source>
</evidence>
<evidence type="ECO:0000256" key="2">
    <source>
        <dbReference type="ARBA" id="ARBA00008664"/>
    </source>
</evidence>
<dbReference type="Pfam" id="PF13091">
    <property type="entry name" value="PLDc_2"/>
    <property type="match status" value="1"/>
</dbReference>
<evidence type="ECO:0000313" key="12">
    <source>
        <dbReference type="Proteomes" id="UP000053825"/>
    </source>
</evidence>
<dbReference type="GO" id="GO:0035556">
    <property type="term" value="P:intracellular signal transduction"/>
    <property type="evidence" value="ECO:0007669"/>
    <property type="project" value="InterPro"/>
</dbReference>
<evidence type="ECO:0000256" key="7">
    <source>
        <dbReference type="PIRNR" id="PIRNR009376"/>
    </source>
</evidence>
<dbReference type="CDD" id="cd06895">
    <property type="entry name" value="PX_PLD"/>
    <property type="match status" value="1"/>
</dbReference>
<name>A0A0L7RHA9_9HYME</name>
<dbReference type="InterPro" id="IPR036871">
    <property type="entry name" value="PX_dom_sf"/>
</dbReference>
<dbReference type="EC" id="3.1.4.4" evidence="7"/>
<dbReference type="GO" id="GO:0006654">
    <property type="term" value="P:phosphatidic acid biosynthetic process"/>
    <property type="evidence" value="ECO:0007669"/>
    <property type="project" value="InterPro"/>
</dbReference>
<dbReference type="GO" id="GO:0009395">
    <property type="term" value="P:phospholipid catabolic process"/>
    <property type="evidence" value="ECO:0007669"/>
    <property type="project" value="TreeGrafter"/>
</dbReference>
<organism evidence="11 12">
    <name type="scientific">Habropoda laboriosa</name>
    <dbReference type="NCBI Taxonomy" id="597456"/>
    <lineage>
        <taxon>Eukaryota</taxon>
        <taxon>Metazoa</taxon>
        <taxon>Ecdysozoa</taxon>
        <taxon>Arthropoda</taxon>
        <taxon>Hexapoda</taxon>
        <taxon>Insecta</taxon>
        <taxon>Pterygota</taxon>
        <taxon>Neoptera</taxon>
        <taxon>Endopterygota</taxon>
        <taxon>Hymenoptera</taxon>
        <taxon>Apocrita</taxon>
        <taxon>Aculeata</taxon>
        <taxon>Apoidea</taxon>
        <taxon>Anthophila</taxon>
        <taxon>Apidae</taxon>
        <taxon>Habropoda</taxon>
    </lineage>
</organism>
<comment type="similarity">
    <text evidence="2 7">Belongs to the phospholipase D family.</text>
</comment>
<dbReference type="Pfam" id="PF00614">
    <property type="entry name" value="PLDc"/>
    <property type="match status" value="1"/>
</dbReference>
<dbReference type="InterPro" id="IPR016555">
    <property type="entry name" value="PLipase_D_euk"/>
</dbReference>
<evidence type="ECO:0000256" key="1">
    <source>
        <dbReference type="ARBA" id="ARBA00000798"/>
    </source>
</evidence>
<sequence>MADNISNEGKAEISTVDHLVLHDSEYDDALEITINETDDIHIESKDSDNRERLGVLPFSAIHDLPKDFKSQYRNVFIPGEEVHVNIIDNERSVTTHPLNPNLYTIEFRHGPFSWTIKKRYKHIQNLHNQLKIYRTSLHIPFPTKSHKERRNSLRSLGDAKEKKGRRGALPRFPNKPDVLVPYEQLDHRKRVLEEYLTNLLKIKIYLHHPETTNFLEVSHLSFIEDLGMKGKEGIVLKRTGSGARTRCNFCGLLEGMCYTFVAYIRPKDGSIKSVILMDNGFGISFGMYTTGLRNGMQIVSLSRHIVIKCWTKRKAKEWMEFIQEVSNKQGRDFIQTNPHNSFAPYRSPTPATWFVDGSSYMSAVADALENATEEIFIADWWLSPEIFMKRPAINSDYWRLDKILQRKASEGVKIFIMIYKEVEVALGINSFYSKQRLVEQCPENIKVLRHPDHARVGVFLWAHHEKIVVVDQSIAFLGGIDLCYGRWDNNEHRLIDLGSTHHSSIYIPSKGKFTNTSSKKVSKTIANKHVLLSLAIATNTVVMATTKSMPVLPMISNKSSMPPALPQLNPGDLLLMQPPNDLDTMKCDTPNTERKNLFGIAKDTMGKVKQNIKLKRQELINMVYNPNEESSDEEDVLDDDTVQTPIESSESTLYNGQDVFSEYPGVAKLWLGKDYTNFIVKDFNDLERPYQDLIDRSTTPRMPWHDMGVMVQNASARDVARHFIQRWNAIKMEKAKLNSCYPFLLPKSYKDCKSYVPFIEKAAIHNVKCQVLRSASSWSAGFLDSETLEQSIQEAYIQAISKAERYIYIENQFFITLASMKRTAVKNRIGETLLKRILRAHREGAVFRVFVIMPLLPGFEGEVGGPTGTALRAITHWNYASISRGRDAILNRLIDAGIEDPSEYITFHGLRAHAMLNGTLVTELIYVHSKLLIVDDSTVICGSANINDRSMIATRDSEIAVIIHDREFEDGRMNDIPFPCGKFAGSLRKQLISEHLGLFKTNEDIDVTDMIRRSFYRDVWCARSNRNTEIYEKVFHCIPTDKVVNFSMLRQYQDEEPLCLTDPLLAQEMVEQIKGHLVTMPLKFLCNEDLKPAAGTVEGIMPTALWT</sequence>
<feature type="domain" description="PX" evidence="10">
    <location>
        <begin position="81"/>
        <end position="222"/>
    </location>
</feature>
<dbReference type="EMBL" id="KQ414591">
    <property type="protein sequence ID" value="KOC70260.1"/>
    <property type="molecule type" value="Genomic_DNA"/>
</dbReference>
<dbReference type="AlphaFoldDB" id="A0A0L7RHA9"/>
<protein>
    <recommendedName>
        <fullName evidence="7">Phospholipase</fullName>
        <ecNumber evidence="7">3.1.4.4</ecNumber>
    </recommendedName>
</protein>
<evidence type="ECO:0000256" key="8">
    <source>
        <dbReference type="SAM" id="MobiDB-lite"/>
    </source>
</evidence>
<dbReference type="CDD" id="cd09141">
    <property type="entry name" value="PLDc_vPLD1_2_yPLD_like_2"/>
    <property type="match status" value="1"/>
</dbReference>
<gene>
    <name evidence="11" type="ORF">WH47_06958</name>
</gene>
<dbReference type="OrthoDB" id="14911at2759"/>
<dbReference type="GO" id="GO:0035091">
    <property type="term" value="F:phosphatidylinositol binding"/>
    <property type="evidence" value="ECO:0007669"/>
    <property type="project" value="InterPro"/>
</dbReference>
<dbReference type="Proteomes" id="UP000053825">
    <property type="component" value="Unassembled WGS sequence"/>
</dbReference>
<dbReference type="PANTHER" id="PTHR18896">
    <property type="entry name" value="PHOSPHOLIPASE D"/>
    <property type="match status" value="1"/>
</dbReference>